<feature type="region of interest" description="Disordered" evidence="2">
    <location>
        <begin position="1"/>
        <end position="32"/>
    </location>
</feature>
<dbReference type="SUPFAM" id="SSF48403">
    <property type="entry name" value="Ankyrin repeat"/>
    <property type="match status" value="1"/>
</dbReference>
<dbReference type="InterPro" id="IPR036770">
    <property type="entry name" value="Ankyrin_rpt-contain_sf"/>
</dbReference>
<keyword evidence="1" id="KW-0040">ANK repeat</keyword>
<dbReference type="Pfam" id="PF00023">
    <property type="entry name" value="Ank"/>
    <property type="match status" value="1"/>
</dbReference>
<dbReference type="PANTHER" id="PTHR24176">
    <property type="entry name" value="ANKYRIN REPEAT DOMAIN-CONTAINING PROTEIN 31-RELATED"/>
    <property type="match status" value="1"/>
</dbReference>
<sequence>MGERGADRDSDSDETVVDGSVMESDVEEEEFHSRSWFPFLNEDMALTTETRITEGMRSPEISFIQKYCDHTHSQRENHINPVPQEADASDQSQSLLQDWINCPSFTENISKPVFSLNAAVERQQDDSVDLDTELNGFQKDSEEEPVNGHQKEKEVISGYWTLTSSGKQTGERSSYSVEAAALAVQETKLRILRQEALARAVNPGSPISVSTMRRRNTCGETLLHRAVAHQDIGLVRKIIKSHGSVNVQDYAGWTALHRASMKGCYGIANELLKAGADVNSRQSEKITPLQEAVKEGHYEVAALLLWYGADPLIKNEMGRCALDEASDQSMRKLLERYVEKFRRHSVSGRGDSRSKLNTQIAENTDLYQMKEC</sequence>
<feature type="repeat" description="ANK" evidence="1">
    <location>
        <begin position="251"/>
        <end position="283"/>
    </location>
</feature>
<comment type="caution">
    <text evidence="3">The sequence shown here is derived from an EMBL/GenBank/DDBJ whole genome shotgun (WGS) entry which is preliminary data.</text>
</comment>
<feature type="repeat" description="ANK" evidence="1">
    <location>
        <begin position="284"/>
        <end position="316"/>
    </location>
</feature>
<evidence type="ECO:0000256" key="2">
    <source>
        <dbReference type="SAM" id="MobiDB-lite"/>
    </source>
</evidence>
<dbReference type="PANTHER" id="PTHR24176:SF14">
    <property type="entry name" value="ANKYRIN REPEAT DOMAIN-CONTAINING PROTEIN 31"/>
    <property type="match status" value="1"/>
</dbReference>
<feature type="repeat" description="ANK" evidence="1">
    <location>
        <begin position="218"/>
        <end position="250"/>
    </location>
</feature>
<dbReference type="AlphaFoldDB" id="A0A1V4L1G5"/>
<keyword evidence="4" id="KW-1185">Reference proteome</keyword>
<dbReference type="InterPro" id="IPR002110">
    <property type="entry name" value="Ankyrin_rpt"/>
</dbReference>
<accession>A0A1V4L1G5</accession>
<name>A0A1V4L1G5_PATFA</name>
<dbReference type="PROSITE" id="PS50088">
    <property type="entry name" value="ANK_REPEAT"/>
    <property type="match status" value="3"/>
</dbReference>
<evidence type="ECO:0000256" key="1">
    <source>
        <dbReference type="PROSITE-ProRule" id="PRU00023"/>
    </source>
</evidence>
<protein>
    <submittedName>
        <fullName evidence="3">Uncharacterized protein</fullName>
    </submittedName>
</protein>
<evidence type="ECO:0000313" key="4">
    <source>
        <dbReference type="Proteomes" id="UP000190648"/>
    </source>
</evidence>
<proteinExistence type="predicted"/>
<dbReference type="Pfam" id="PF12796">
    <property type="entry name" value="Ank_2"/>
    <property type="match status" value="1"/>
</dbReference>
<dbReference type="Proteomes" id="UP000190648">
    <property type="component" value="Unassembled WGS sequence"/>
</dbReference>
<gene>
    <name evidence="3" type="ORF">AV530_008663</name>
</gene>
<dbReference type="EMBL" id="LSYS01000242">
    <property type="protein sequence ID" value="OPJ90476.1"/>
    <property type="molecule type" value="Genomic_DNA"/>
</dbReference>
<reference evidence="3 4" key="1">
    <citation type="submission" date="2016-02" db="EMBL/GenBank/DDBJ databases">
        <title>Band-tailed pigeon sequencing and assembly.</title>
        <authorList>
            <person name="Soares A.E."/>
            <person name="Novak B.J."/>
            <person name="Rice E.S."/>
            <person name="O'Connell B."/>
            <person name="Chang D."/>
            <person name="Weber S."/>
            <person name="Shapiro B."/>
        </authorList>
    </citation>
    <scope>NUCLEOTIDE SEQUENCE [LARGE SCALE GENOMIC DNA]</scope>
    <source>
        <strain evidence="3">BTP2013</strain>
        <tissue evidence="3">Blood</tissue>
    </source>
</reference>
<dbReference type="InterPro" id="IPR042334">
    <property type="entry name" value="ANKRD31"/>
</dbReference>
<organism evidence="3 4">
    <name type="scientific">Patagioenas fasciata monilis</name>
    <dbReference type="NCBI Taxonomy" id="372326"/>
    <lineage>
        <taxon>Eukaryota</taxon>
        <taxon>Metazoa</taxon>
        <taxon>Chordata</taxon>
        <taxon>Craniata</taxon>
        <taxon>Vertebrata</taxon>
        <taxon>Euteleostomi</taxon>
        <taxon>Archelosauria</taxon>
        <taxon>Archosauria</taxon>
        <taxon>Dinosauria</taxon>
        <taxon>Saurischia</taxon>
        <taxon>Theropoda</taxon>
        <taxon>Coelurosauria</taxon>
        <taxon>Aves</taxon>
        <taxon>Neognathae</taxon>
        <taxon>Neoaves</taxon>
        <taxon>Columbimorphae</taxon>
        <taxon>Columbiformes</taxon>
        <taxon>Columbidae</taxon>
        <taxon>Patagioenas</taxon>
    </lineage>
</organism>
<dbReference type="OrthoDB" id="366390at2759"/>
<dbReference type="SMART" id="SM00248">
    <property type="entry name" value="ANK"/>
    <property type="match status" value="3"/>
</dbReference>
<dbReference type="Gene3D" id="1.25.40.20">
    <property type="entry name" value="Ankyrin repeat-containing domain"/>
    <property type="match status" value="1"/>
</dbReference>
<dbReference type="PROSITE" id="PS50297">
    <property type="entry name" value="ANK_REP_REGION"/>
    <property type="match status" value="2"/>
</dbReference>
<evidence type="ECO:0000313" key="3">
    <source>
        <dbReference type="EMBL" id="OPJ90476.1"/>
    </source>
</evidence>